<protein>
    <submittedName>
        <fullName evidence="1">Uncharacterized protein</fullName>
    </submittedName>
</protein>
<organism evidence="1 2">
    <name type="scientific">Eimeria necatrix</name>
    <dbReference type="NCBI Taxonomy" id="51315"/>
    <lineage>
        <taxon>Eukaryota</taxon>
        <taxon>Sar</taxon>
        <taxon>Alveolata</taxon>
        <taxon>Apicomplexa</taxon>
        <taxon>Conoidasida</taxon>
        <taxon>Coccidia</taxon>
        <taxon>Eucoccidiorida</taxon>
        <taxon>Eimeriorina</taxon>
        <taxon>Eimeriidae</taxon>
        <taxon>Eimeria</taxon>
    </lineage>
</organism>
<dbReference type="Proteomes" id="UP000030754">
    <property type="component" value="Unassembled WGS sequence"/>
</dbReference>
<dbReference type="OrthoDB" id="347587at2759"/>
<keyword evidence="2" id="KW-1185">Reference proteome</keyword>
<dbReference type="GeneID" id="25473399"/>
<dbReference type="VEuPathDB" id="ToxoDB:ENH_00032350"/>
<reference evidence="1" key="1">
    <citation type="submission" date="2013-10" db="EMBL/GenBank/DDBJ databases">
        <title>Genomic analysis of the causative agents of coccidiosis in chickens.</title>
        <authorList>
            <person name="Reid A.J."/>
            <person name="Blake D."/>
            <person name="Billington K."/>
            <person name="Browne H."/>
            <person name="Dunn M."/>
            <person name="Hung S."/>
            <person name="Kawahara F."/>
            <person name="Miranda-Saavedra D."/>
            <person name="Mourier T."/>
            <person name="Nagra H."/>
            <person name="Otto T.D."/>
            <person name="Rawlings N."/>
            <person name="Sanchez A."/>
            <person name="Sanders M."/>
            <person name="Subramaniam C."/>
            <person name="Tay Y."/>
            <person name="Dear P."/>
            <person name="Doerig C."/>
            <person name="Gruber A."/>
            <person name="Parkinson J."/>
            <person name="Shirley M."/>
            <person name="Wan K.L."/>
            <person name="Berriman M."/>
            <person name="Tomley F."/>
            <person name="Pain A."/>
        </authorList>
    </citation>
    <scope>NUCLEOTIDE SEQUENCE [LARGE SCALE GENOMIC DNA]</scope>
    <source>
        <strain evidence="1">Houghton</strain>
    </source>
</reference>
<evidence type="ECO:0000313" key="1">
    <source>
        <dbReference type="EMBL" id="CDJ63040.1"/>
    </source>
</evidence>
<dbReference type="RefSeq" id="XP_013440402.1">
    <property type="nucleotide sequence ID" value="XM_013584948.1"/>
</dbReference>
<dbReference type="EMBL" id="HG722691">
    <property type="protein sequence ID" value="CDJ63040.1"/>
    <property type="molecule type" value="Genomic_DNA"/>
</dbReference>
<dbReference type="AlphaFoldDB" id="U6MN37"/>
<evidence type="ECO:0000313" key="2">
    <source>
        <dbReference type="Proteomes" id="UP000030754"/>
    </source>
</evidence>
<name>U6MN37_9EIME</name>
<sequence length="137" mass="15835">MNQEKTLQIDSSPADKETLLMPDIILREEKRKQSTIADVAIVYEDYQKNSFGAARLHNEEKYQSLETFYEKRKQECLHTTWDSMKAQRGLYSAKLALTVSARAIAFGVFTWQIMARAEQEEEAALVPPHELHETLMN</sequence>
<accession>U6MN37</accession>
<reference evidence="1" key="2">
    <citation type="submission" date="2013-10" db="EMBL/GenBank/DDBJ databases">
        <authorList>
            <person name="Aslett M."/>
        </authorList>
    </citation>
    <scope>NUCLEOTIDE SEQUENCE [LARGE SCALE GENOMIC DNA]</scope>
    <source>
        <strain evidence="1">Houghton</strain>
    </source>
</reference>
<gene>
    <name evidence="1" type="ORF">ENH_00032350</name>
</gene>
<proteinExistence type="predicted"/>